<evidence type="ECO:0000256" key="6">
    <source>
        <dbReference type="ARBA" id="ARBA00023157"/>
    </source>
</evidence>
<protein>
    <recommendedName>
        <fullName evidence="3">acid phosphatase</fullName>
        <ecNumber evidence="3">3.1.3.2</ecNumber>
    </recommendedName>
</protein>
<dbReference type="Proteomes" id="UP000694865">
    <property type="component" value="Unplaced"/>
</dbReference>
<dbReference type="Gene3D" id="3.40.50.1240">
    <property type="entry name" value="Phosphoglycerate mutase-like"/>
    <property type="match status" value="1"/>
</dbReference>
<dbReference type="InterPro" id="IPR050645">
    <property type="entry name" value="Histidine_acid_phosphatase"/>
</dbReference>
<reference evidence="9" key="1">
    <citation type="submission" date="2025-08" db="UniProtKB">
        <authorList>
            <consortium name="RefSeq"/>
        </authorList>
    </citation>
    <scope>IDENTIFICATION</scope>
    <source>
        <tissue evidence="9">Testes</tissue>
    </source>
</reference>
<organism evidence="8 9">
    <name type="scientific">Saccoglossus kowalevskii</name>
    <name type="common">Acorn worm</name>
    <dbReference type="NCBI Taxonomy" id="10224"/>
    <lineage>
        <taxon>Eukaryota</taxon>
        <taxon>Metazoa</taxon>
        <taxon>Hemichordata</taxon>
        <taxon>Enteropneusta</taxon>
        <taxon>Harrimaniidae</taxon>
        <taxon>Saccoglossus</taxon>
    </lineage>
</organism>
<keyword evidence="7" id="KW-0325">Glycoprotein</keyword>
<keyword evidence="8" id="KW-1185">Reference proteome</keyword>
<evidence type="ECO:0000256" key="1">
    <source>
        <dbReference type="ARBA" id="ARBA00000032"/>
    </source>
</evidence>
<evidence type="ECO:0000256" key="5">
    <source>
        <dbReference type="ARBA" id="ARBA00022801"/>
    </source>
</evidence>
<gene>
    <name evidence="9" type="primary">LOC102804061</name>
</gene>
<evidence type="ECO:0000256" key="7">
    <source>
        <dbReference type="ARBA" id="ARBA00023180"/>
    </source>
</evidence>
<dbReference type="SUPFAM" id="SSF53254">
    <property type="entry name" value="Phosphoglycerate mutase-like"/>
    <property type="match status" value="1"/>
</dbReference>
<keyword evidence="5" id="KW-0378">Hydrolase</keyword>
<dbReference type="InterPro" id="IPR000560">
    <property type="entry name" value="His_Pase_clade-2"/>
</dbReference>
<name>A0ABM0MM64_SACKO</name>
<dbReference type="InterPro" id="IPR029033">
    <property type="entry name" value="His_PPase_superfam"/>
</dbReference>
<dbReference type="GeneID" id="102804061"/>
<dbReference type="EC" id="3.1.3.2" evidence="3"/>
<dbReference type="Pfam" id="PF00328">
    <property type="entry name" value="His_Phos_2"/>
    <property type="match status" value="1"/>
</dbReference>
<evidence type="ECO:0000256" key="3">
    <source>
        <dbReference type="ARBA" id="ARBA00012646"/>
    </source>
</evidence>
<evidence type="ECO:0000313" key="9">
    <source>
        <dbReference type="RefSeq" id="XP_006821105.1"/>
    </source>
</evidence>
<sequence length="275" mass="31418">MAGLYPPKGKEVWFPEDVLTWQPIPIHTTMVTMDCLIGFPPCPKYLALLDEAKKSEVDFLDFMREKSGLEHSTSMFDLVAVADSSYFEKVGNKPLPEWFNSSIFDKLMDLNNFATKVKEGSDNMEMKRFCKGVLLNEIADNMIAKARSPQNRTYKMYSYAGQDSMISCILNALGVFNNIVPPPASCVMIELHKHVHAKRTYTVDIYYRNDSSVDPIVLTIPECQTHCPLETFLELTSDVRVTEERWFKDCGGERNFQSYSRGANLHLNKGDHLEY</sequence>
<dbReference type="PANTHER" id="PTHR11567:SF211">
    <property type="entry name" value="PROSTATIC ACID PHOSPHATASE"/>
    <property type="match status" value="1"/>
</dbReference>
<dbReference type="RefSeq" id="XP_006821105.1">
    <property type="nucleotide sequence ID" value="XM_006821042.1"/>
</dbReference>
<keyword evidence="4" id="KW-0732">Signal</keyword>
<keyword evidence="6" id="KW-1015">Disulfide bond</keyword>
<evidence type="ECO:0000256" key="2">
    <source>
        <dbReference type="ARBA" id="ARBA00005375"/>
    </source>
</evidence>
<accession>A0ABM0MM64</accession>
<comment type="similarity">
    <text evidence="2">Belongs to the histidine acid phosphatase family.</text>
</comment>
<evidence type="ECO:0000313" key="8">
    <source>
        <dbReference type="Proteomes" id="UP000694865"/>
    </source>
</evidence>
<proteinExistence type="inferred from homology"/>
<dbReference type="PANTHER" id="PTHR11567">
    <property type="entry name" value="ACID PHOSPHATASE-RELATED"/>
    <property type="match status" value="1"/>
</dbReference>
<comment type="catalytic activity">
    <reaction evidence="1">
        <text>a phosphate monoester + H2O = an alcohol + phosphate</text>
        <dbReference type="Rhea" id="RHEA:15017"/>
        <dbReference type="ChEBI" id="CHEBI:15377"/>
        <dbReference type="ChEBI" id="CHEBI:30879"/>
        <dbReference type="ChEBI" id="CHEBI:43474"/>
        <dbReference type="ChEBI" id="CHEBI:67140"/>
        <dbReference type="EC" id="3.1.3.2"/>
    </reaction>
</comment>
<evidence type="ECO:0000256" key="4">
    <source>
        <dbReference type="ARBA" id="ARBA00022729"/>
    </source>
</evidence>